<dbReference type="PROSITE" id="PS00455">
    <property type="entry name" value="AMP_BINDING"/>
    <property type="match status" value="1"/>
</dbReference>
<dbReference type="InterPro" id="IPR036291">
    <property type="entry name" value="NAD(P)-bd_dom_sf"/>
</dbReference>
<evidence type="ECO:0000256" key="2">
    <source>
        <dbReference type="ARBA" id="ARBA00022553"/>
    </source>
</evidence>
<proteinExistence type="predicted"/>
<gene>
    <name evidence="5" type="ORF">N7452_004202</name>
</gene>
<protein>
    <submittedName>
        <fullName evidence="5">Uncharacterized protein</fullName>
    </submittedName>
</protein>
<dbReference type="InterPro" id="IPR013120">
    <property type="entry name" value="FAR_NAD-bd"/>
</dbReference>
<comment type="caution">
    <text evidence="5">The sequence shown here is derived from an EMBL/GenBank/DDBJ whole genome shotgun (WGS) entry which is preliminary data.</text>
</comment>
<dbReference type="InterPro" id="IPR042099">
    <property type="entry name" value="ANL_N_sf"/>
</dbReference>
<dbReference type="SUPFAM" id="SSF51735">
    <property type="entry name" value="NAD(P)-binding Rossmann-fold domains"/>
    <property type="match status" value="1"/>
</dbReference>
<dbReference type="InterPro" id="IPR051414">
    <property type="entry name" value="Adenylate-forming_Reductase"/>
</dbReference>
<organism evidence="5 6">
    <name type="scientific">Penicillium brevicompactum</name>
    <dbReference type="NCBI Taxonomy" id="5074"/>
    <lineage>
        <taxon>Eukaryota</taxon>
        <taxon>Fungi</taxon>
        <taxon>Dikarya</taxon>
        <taxon>Ascomycota</taxon>
        <taxon>Pezizomycotina</taxon>
        <taxon>Eurotiomycetes</taxon>
        <taxon>Eurotiomycetidae</taxon>
        <taxon>Eurotiales</taxon>
        <taxon>Aspergillaceae</taxon>
        <taxon>Penicillium</taxon>
    </lineage>
</organism>
<evidence type="ECO:0000256" key="1">
    <source>
        <dbReference type="ARBA" id="ARBA00022450"/>
    </source>
</evidence>
<dbReference type="Gene3D" id="3.40.50.720">
    <property type="entry name" value="NAD(P)-binding Rossmann-like Domain"/>
    <property type="match status" value="1"/>
</dbReference>
<evidence type="ECO:0000259" key="3">
    <source>
        <dbReference type="Pfam" id="PF00501"/>
    </source>
</evidence>
<dbReference type="Proteomes" id="UP001147695">
    <property type="component" value="Unassembled WGS sequence"/>
</dbReference>
<feature type="domain" description="Thioester reductase (TE)" evidence="4">
    <location>
        <begin position="674"/>
        <end position="909"/>
    </location>
</feature>
<dbReference type="InterPro" id="IPR000873">
    <property type="entry name" value="AMP-dep_synth/lig_dom"/>
</dbReference>
<keyword evidence="1" id="KW-0596">Phosphopantetheine</keyword>
<evidence type="ECO:0000259" key="4">
    <source>
        <dbReference type="Pfam" id="PF07993"/>
    </source>
</evidence>
<dbReference type="SUPFAM" id="SSF47336">
    <property type="entry name" value="ACP-like"/>
    <property type="match status" value="1"/>
</dbReference>
<dbReference type="Gene3D" id="3.40.50.12780">
    <property type="entry name" value="N-terminal domain of ligase-like"/>
    <property type="match status" value="1"/>
</dbReference>
<evidence type="ECO:0000313" key="6">
    <source>
        <dbReference type="Proteomes" id="UP001147695"/>
    </source>
</evidence>
<dbReference type="PANTHER" id="PTHR43439:SF2">
    <property type="entry name" value="ENZYME, PUTATIVE (JCVI)-RELATED"/>
    <property type="match status" value="1"/>
</dbReference>
<sequence>MGIQRSGQMVPAASYDPKNPLVREFGQLQILDDLIRLRAADIVQHPILAYPRSANHAAAYEYYSGQALNGLINQAAAKLMDVGTLKQTRSIVALLALSDLDMVVTFFALSRLGYIVMMLSPRLSGKACVSLLEAVGCETIVYGETPGIRTTVGDILQRRLVSCHSLPRCSLDNKSEASFSFLCRDRNPDTPAVILHSSGSTGPPKPLFLTHRALMSYLLEGPGLTSFSPLPWHHLHGLSTAFQAMWMRKTAYMWNAILPMTAERVLTALEEARPELIAAVPYMIQLLVDDPRGIAALQNCTLVTYGGAACPDELGDRLIREGVNLGGSFGLTEAGIVADSISRPEDDPCWNYLQFFDSVRPYVWMKPISETEPLYECVYLAGHPALTTSNSDDPPGSFHSKDLFAPHPTIPERWKFVARLDDRITLINGEKVLPLSFEGYVKQHRLVHEAVVVGVGKATPGLLVLRSEEAGAHYPTGEDYLNAVWPSIEEANCHADAFAQISRGMVAILPYTANFPRTDNGSIVRAQVYQQYAELIETLYTAEARAEAGLQLDLAETQSHLLRLCWDNLGIAMSSVDADLFPEGIDSQKATHLRRLILQHFRFDPCHSHSQNLVFEMGTISQLAQYICALQSGGIISTAEDTVSLMNDLIEKYSLFRKHLPCPETPRRTKSVLLTGATGSVGAHVLFELLNDDSVSTVYCLTRKSSPLKAVRRSLFERGLLLSPEQTSKVVGLNGSLERPDFRLDPVGRIFRHMQDSVSLIIHTAWPVNFNLPLTHFEPHIRGLYHLIGFSLSVRRLKPAVMLFCSSVSSALDASSATIHEEILDLDSAVMGYGQSKLVGEKMISLARQSGARTYSLRMGQVSGHSKKGLWKESGAIPLMIRSALTLRALPELRQECSWFPVDKLASVMLELAESCSAPDRDVGPNRASELSGVARVDDSIYHVYNSRVFSWSELLATLRRNGFQFQTVTFEEWIQLLRESEARGEEKINPAVKLIHYYEMIYGVVSPIKQNGTRVFVTDKAERDSVTLRNGCLSIVEDEVLDRYARNWYMRWTNL</sequence>
<dbReference type="Pfam" id="PF00501">
    <property type="entry name" value="AMP-binding"/>
    <property type="match status" value="1"/>
</dbReference>
<evidence type="ECO:0000313" key="5">
    <source>
        <dbReference type="EMBL" id="KAJ5346198.1"/>
    </source>
</evidence>
<dbReference type="Pfam" id="PF07993">
    <property type="entry name" value="NAD_binding_4"/>
    <property type="match status" value="1"/>
</dbReference>
<feature type="domain" description="AMP-dependent synthetase/ligase" evidence="3">
    <location>
        <begin position="59"/>
        <end position="348"/>
    </location>
</feature>
<dbReference type="GO" id="GO:0044550">
    <property type="term" value="P:secondary metabolite biosynthetic process"/>
    <property type="evidence" value="ECO:0007669"/>
    <property type="project" value="UniProtKB-ARBA"/>
</dbReference>
<dbReference type="InterPro" id="IPR036736">
    <property type="entry name" value="ACP-like_sf"/>
</dbReference>
<reference evidence="5" key="1">
    <citation type="submission" date="2022-12" db="EMBL/GenBank/DDBJ databases">
        <authorList>
            <person name="Petersen C."/>
        </authorList>
    </citation>
    <scope>NUCLEOTIDE SEQUENCE</scope>
    <source>
        <strain evidence="5">IBT 35673</strain>
    </source>
</reference>
<name>A0A9W9QXG4_PENBR</name>
<dbReference type="Pfam" id="PF23562">
    <property type="entry name" value="AMP-binding_C_3"/>
    <property type="match status" value="1"/>
</dbReference>
<dbReference type="AlphaFoldDB" id="A0A9W9QXG4"/>
<dbReference type="SUPFAM" id="SSF56801">
    <property type="entry name" value="Acetyl-CoA synthetase-like"/>
    <property type="match status" value="1"/>
</dbReference>
<dbReference type="PANTHER" id="PTHR43439">
    <property type="entry name" value="PHENYLACETATE-COENZYME A LIGASE"/>
    <property type="match status" value="1"/>
</dbReference>
<reference evidence="5" key="2">
    <citation type="journal article" date="2023" name="IMA Fungus">
        <title>Comparative genomic study of the Penicillium genus elucidates a diverse pangenome and 15 lateral gene transfer events.</title>
        <authorList>
            <person name="Petersen C."/>
            <person name="Sorensen T."/>
            <person name="Nielsen M.R."/>
            <person name="Sondergaard T.E."/>
            <person name="Sorensen J.L."/>
            <person name="Fitzpatrick D.A."/>
            <person name="Frisvad J.C."/>
            <person name="Nielsen K.L."/>
        </authorList>
    </citation>
    <scope>NUCLEOTIDE SEQUENCE</scope>
    <source>
        <strain evidence="5">IBT 35673</strain>
    </source>
</reference>
<accession>A0A9W9QXG4</accession>
<dbReference type="EMBL" id="JAPZBQ010000002">
    <property type="protein sequence ID" value="KAJ5346198.1"/>
    <property type="molecule type" value="Genomic_DNA"/>
</dbReference>
<dbReference type="InterPro" id="IPR020845">
    <property type="entry name" value="AMP-binding_CS"/>
</dbReference>
<keyword evidence="2" id="KW-0597">Phosphoprotein</keyword>